<evidence type="ECO:0000313" key="3">
    <source>
        <dbReference type="EMBL" id="KAF4094964.1"/>
    </source>
</evidence>
<dbReference type="Pfam" id="PF00048">
    <property type="entry name" value="IL8"/>
    <property type="match status" value="1"/>
</dbReference>
<keyword evidence="4" id="KW-1185">Reference proteome</keyword>
<gene>
    <name evidence="3" type="ORF">G5714_024042</name>
</gene>
<dbReference type="InterPro" id="IPR036048">
    <property type="entry name" value="Interleukin_8-like_sf"/>
</dbReference>
<dbReference type="AlphaFoldDB" id="A0A7J6BJ98"/>
<keyword evidence="1" id="KW-0202">Cytokine</keyword>
<dbReference type="Proteomes" id="UP000579812">
    <property type="component" value="Unassembled WGS sequence"/>
</dbReference>
<sequence length="85" mass="9274">MLCCALQLSTSTEAIKSANSICCYNATNIKIPLARLESYFWISCPIKRIVAGVTRQATLTTIYPPSLSPTYLIPAVQPTDPRPVS</sequence>
<proteinExistence type="predicted"/>
<dbReference type="GO" id="GO:0006955">
    <property type="term" value="P:immune response"/>
    <property type="evidence" value="ECO:0007669"/>
    <property type="project" value="InterPro"/>
</dbReference>
<dbReference type="EMBL" id="JAAMOB010000025">
    <property type="protein sequence ID" value="KAF4094964.1"/>
    <property type="molecule type" value="Genomic_DNA"/>
</dbReference>
<reference evidence="3 4" key="1">
    <citation type="submission" date="2020-04" db="EMBL/GenBank/DDBJ databases">
        <title>Chromosome-level genome assembly of a cyprinid fish Onychostoma macrolepis by integration of Nanopore Sequencing, Bionano and Hi-C technology.</title>
        <authorList>
            <person name="Wang D."/>
        </authorList>
    </citation>
    <scope>NUCLEOTIDE SEQUENCE [LARGE SCALE GENOMIC DNA]</scope>
    <source>
        <strain evidence="3">SWU-2019</strain>
        <tissue evidence="3">Muscle</tissue>
    </source>
</reference>
<organism evidence="3 4">
    <name type="scientific">Onychostoma macrolepis</name>
    <dbReference type="NCBI Taxonomy" id="369639"/>
    <lineage>
        <taxon>Eukaryota</taxon>
        <taxon>Metazoa</taxon>
        <taxon>Chordata</taxon>
        <taxon>Craniata</taxon>
        <taxon>Vertebrata</taxon>
        <taxon>Euteleostomi</taxon>
        <taxon>Actinopterygii</taxon>
        <taxon>Neopterygii</taxon>
        <taxon>Teleostei</taxon>
        <taxon>Ostariophysi</taxon>
        <taxon>Cypriniformes</taxon>
        <taxon>Cyprinidae</taxon>
        <taxon>Acrossocheilinae</taxon>
        <taxon>Onychostoma</taxon>
    </lineage>
</organism>
<dbReference type="GO" id="GO:0005615">
    <property type="term" value="C:extracellular space"/>
    <property type="evidence" value="ECO:0007669"/>
    <property type="project" value="UniProtKB-KW"/>
</dbReference>
<name>A0A7J6BJ98_9TELE</name>
<evidence type="ECO:0000256" key="1">
    <source>
        <dbReference type="ARBA" id="ARBA00022514"/>
    </source>
</evidence>
<evidence type="ECO:0000259" key="2">
    <source>
        <dbReference type="Pfam" id="PF00048"/>
    </source>
</evidence>
<dbReference type="Gene3D" id="2.40.50.40">
    <property type="match status" value="1"/>
</dbReference>
<dbReference type="SUPFAM" id="SSF54117">
    <property type="entry name" value="Interleukin 8-like chemokines"/>
    <property type="match status" value="1"/>
</dbReference>
<dbReference type="InterPro" id="IPR001811">
    <property type="entry name" value="Chemokine_IL8-like_dom"/>
</dbReference>
<comment type="caution">
    <text evidence="3">The sequence shown here is derived from an EMBL/GenBank/DDBJ whole genome shotgun (WGS) entry which is preliminary data.</text>
</comment>
<feature type="domain" description="Chemokine interleukin-8-like" evidence="2">
    <location>
        <begin position="21"/>
        <end position="54"/>
    </location>
</feature>
<evidence type="ECO:0000313" key="4">
    <source>
        <dbReference type="Proteomes" id="UP000579812"/>
    </source>
</evidence>
<accession>A0A7J6BJ98</accession>
<dbReference type="GO" id="GO:0008009">
    <property type="term" value="F:chemokine activity"/>
    <property type="evidence" value="ECO:0007669"/>
    <property type="project" value="InterPro"/>
</dbReference>
<protein>
    <recommendedName>
        <fullName evidence="2">Chemokine interleukin-8-like domain-containing protein</fullName>
    </recommendedName>
</protein>